<dbReference type="SUPFAM" id="SSF51430">
    <property type="entry name" value="NAD(P)-linked oxidoreductase"/>
    <property type="match status" value="1"/>
</dbReference>
<dbReference type="AlphaFoldDB" id="A0A7W8CQW9"/>
<keyword evidence="3" id="KW-1185">Reference proteome</keyword>
<dbReference type="OrthoDB" id="9773828at2"/>
<evidence type="ECO:0000313" key="2">
    <source>
        <dbReference type="EMBL" id="MBB5178729.1"/>
    </source>
</evidence>
<feature type="domain" description="NADP-dependent oxidoreductase" evidence="1">
    <location>
        <begin position="15"/>
        <end position="289"/>
    </location>
</feature>
<dbReference type="GO" id="GO:0016491">
    <property type="term" value="F:oxidoreductase activity"/>
    <property type="evidence" value="ECO:0007669"/>
    <property type="project" value="InterPro"/>
</dbReference>
<organism evidence="2 3">
    <name type="scientific">Planococcus koreensis</name>
    <dbReference type="NCBI Taxonomy" id="112331"/>
    <lineage>
        <taxon>Bacteria</taxon>
        <taxon>Bacillati</taxon>
        <taxon>Bacillota</taxon>
        <taxon>Bacilli</taxon>
        <taxon>Bacillales</taxon>
        <taxon>Caryophanaceae</taxon>
        <taxon>Planococcus</taxon>
    </lineage>
</organism>
<dbReference type="Gene3D" id="3.20.20.100">
    <property type="entry name" value="NADP-dependent oxidoreductase domain"/>
    <property type="match status" value="1"/>
</dbReference>
<dbReference type="PANTHER" id="PTHR43312:SF1">
    <property type="entry name" value="NADP-DEPENDENT OXIDOREDUCTASE DOMAIN-CONTAINING PROTEIN"/>
    <property type="match status" value="1"/>
</dbReference>
<dbReference type="InterPro" id="IPR020471">
    <property type="entry name" value="AKR"/>
</dbReference>
<sequence>MKKNDLGNSGIEISEIGLGCMSLPFDLPEAKAIVREALEHGINYFDTADLYNKGKNEELVGELLKGSRKDIVLATKVGNEWDAHSDEVKWNATKPYILKQVHNSLKRLQTDYIDVYQLHGGMMTDNSEETIDAFESLKKEGLIRAYGISSIRPNVIKRFLADSDIASIMMQYSLLDRRPEEFLEEIGSAGRSVVTRGSLARGLLTNSGLKRAADGKGYLTYDDAELKAALQGLMEIHGNLNALAVHSVLANPTVASVIAGASSADQLRETLAAYDTSVSAEQIQRAKKLTKQDRYQEHRE</sequence>
<dbReference type="InterPro" id="IPR023210">
    <property type="entry name" value="NADP_OxRdtase_dom"/>
</dbReference>
<dbReference type="CDD" id="cd19086">
    <property type="entry name" value="AKR_AKR11C1"/>
    <property type="match status" value="1"/>
</dbReference>
<evidence type="ECO:0000259" key="1">
    <source>
        <dbReference type="Pfam" id="PF00248"/>
    </source>
</evidence>
<dbReference type="PRINTS" id="PR00069">
    <property type="entry name" value="ALDKETRDTASE"/>
</dbReference>
<dbReference type="Proteomes" id="UP000525923">
    <property type="component" value="Unassembled WGS sequence"/>
</dbReference>
<dbReference type="PANTHER" id="PTHR43312">
    <property type="entry name" value="D-THREO-ALDOSE 1-DEHYDROGENASE"/>
    <property type="match status" value="1"/>
</dbReference>
<proteinExistence type="predicted"/>
<dbReference type="EMBL" id="JACHHE010000001">
    <property type="protein sequence ID" value="MBB5178729.1"/>
    <property type="molecule type" value="Genomic_DNA"/>
</dbReference>
<name>A0A7W8CQW9_9BACL</name>
<evidence type="ECO:0000313" key="3">
    <source>
        <dbReference type="Proteomes" id="UP000525923"/>
    </source>
</evidence>
<accession>A0A7W8CQW9</accession>
<dbReference type="RefSeq" id="WP_135500483.1">
    <property type="nucleotide sequence ID" value="NZ_JACHHE010000001.1"/>
</dbReference>
<dbReference type="InterPro" id="IPR036812">
    <property type="entry name" value="NAD(P)_OxRdtase_dom_sf"/>
</dbReference>
<dbReference type="Pfam" id="PF00248">
    <property type="entry name" value="Aldo_ket_red"/>
    <property type="match status" value="1"/>
</dbReference>
<comment type="caution">
    <text evidence="2">The sequence shown here is derived from an EMBL/GenBank/DDBJ whole genome shotgun (WGS) entry which is preliminary data.</text>
</comment>
<gene>
    <name evidence="2" type="ORF">HNQ44_000151</name>
</gene>
<dbReference type="InterPro" id="IPR053135">
    <property type="entry name" value="AKR2_Oxidoreductase"/>
</dbReference>
<protein>
    <submittedName>
        <fullName evidence="2">Aryl-alcohol dehydrogenase-like predicted oxidoreductase</fullName>
    </submittedName>
</protein>
<reference evidence="2 3" key="1">
    <citation type="submission" date="2020-08" db="EMBL/GenBank/DDBJ databases">
        <title>Genomic Encyclopedia of Type Strains, Phase IV (KMG-IV): sequencing the most valuable type-strain genomes for metagenomic binning, comparative biology and taxonomic classification.</title>
        <authorList>
            <person name="Goeker M."/>
        </authorList>
    </citation>
    <scope>NUCLEOTIDE SEQUENCE [LARGE SCALE GENOMIC DNA]</scope>
    <source>
        <strain evidence="2 3">DSM 15895</strain>
    </source>
</reference>